<feature type="region of interest" description="Disordered" evidence="1">
    <location>
        <begin position="1"/>
        <end position="31"/>
    </location>
</feature>
<comment type="caution">
    <text evidence="2">The sequence shown here is derived from an EMBL/GenBank/DDBJ whole genome shotgun (WGS) entry which is preliminary data.</text>
</comment>
<accession>T0M712</accession>
<dbReference type="EMBL" id="AMYD01000099">
    <property type="protein sequence ID" value="EQB59286.1"/>
    <property type="molecule type" value="Genomic_DNA"/>
</dbReference>
<dbReference type="Proteomes" id="UP000015530">
    <property type="component" value="Unassembled WGS sequence"/>
</dbReference>
<evidence type="ECO:0000313" key="3">
    <source>
        <dbReference type="Proteomes" id="UP000015530"/>
    </source>
</evidence>
<protein>
    <submittedName>
        <fullName evidence="2">Uncharacterized protein</fullName>
    </submittedName>
</protein>
<dbReference type="HOGENOM" id="CLU_3159932_0_0_1"/>
<gene>
    <name evidence="2" type="ORF">CGLO_00356</name>
</gene>
<organism evidence="2 3">
    <name type="scientific">Colletotrichum gloeosporioides (strain Cg-14)</name>
    <name type="common">Anthracnose fungus</name>
    <name type="synonym">Glomerella cingulata</name>
    <dbReference type="NCBI Taxonomy" id="1237896"/>
    <lineage>
        <taxon>Eukaryota</taxon>
        <taxon>Fungi</taxon>
        <taxon>Dikarya</taxon>
        <taxon>Ascomycota</taxon>
        <taxon>Pezizomycotina</taxon>
        <taxon>Sordariomycetes</taxon>
        <taxon>Hypocreomycetidae</taxon>
        <taxon>Glomerellales</taxon>
        <taxon>Glomerellaceae</taxon>
        <taxon>Colletotrichum</taxon>
        <taxon>Colletotrichum gloeosporioides species complex</taxon>
    </lineage>
</organism>
<name>T0M712_COLGC</name>
<evidence type="ECO:0000313" key="2">
    <source>
        <dbReference type="EMBL" id="EQB59286.1"/>
    </source>
</evidence>
<reference evidence="3" key="1">
    <citation type="journal article" date="2013" name="Mol. Plant Microbe Interact.">
        <title>Global aspects of pacC regulation of pathogenicity genes in Colletotrichum gloeosporioides as revealed by transcriptome analysis.</title>
        <authorList>
            <person name="Alkan N."/>
            <person name="Meng X."/>
            <person name="Friedlander G."/>
            <person name="Reuveni E."/>
            <person name="Sukno S."/>
            <person name="Sherman A."/>
            <person name="Thon M."/>
            <person name="Fluhr R."/>
            <person name="Prusky D."/>
        </authorList>
    </citation>
    <scope>NUCLEOTIDE SEQUENCE [LARGE SCALE GENOMIC DNA]</scope>
    <source>
        <strain evidence="3">Cg-14</strain>
    </source>
</reference>
<proteinExistence type="predicted"/>
<evidence type="ECO:0000256" key="1">
    <source>
        <dbReference type="SAM" id="MobiDB-lite"/>
    </source>
</evidence>
<dbReference type="AlphaFoldDB" id="T0M712"/>
<sequence>MGLVRQAELGSANNIRGLHPAERPVYSPMPGWRKAKRLSTGQYLVMRE</sequence>